<reference evidence="4 5" key="1">
    <citation type="submission" date="2019-06" db="EMBL/GenBank/DDBJ databases">
        <title>Genomic Encyclopedia of Archaeal and Bacterial Type Strains, Phase II (KMG-II): from individual species to whole genera.</title>
        <authorList>
            <person name="Goeker M."/>
        </authorList>
    </citation>
    <scope>NUCLEOTIDE SEQUENCE [LARGE SCALE GENOMIC DNA]</scope>
    <source>
        <strain evidence="4 5">DSM 18423</strain>
    </source>
</reference>
<gene>
    <name evidence="4" type="ORF">BD293_4323</name>
</gene>
<evidence type="ECO:0000313" key="5">
    <source>
        <dbReference type="Proteomes" id="UP000320582"/>
    </source>
</evidence>
<dbReference type="GO" id="GO:0005524">
    <property type="term" value="F:ATP binding"/>
    <property type="evidence" value="ECO:0007669"/>
    <property type="project" value="UniProtKB-KW"/>
</dbReference>
<evidence type="ECO:0000256" key="1">
    <source>
        <dbReference type="ARBA" id="ARBA00022741"/>
    </source>
</evidence>
<protein>
    <submittedName>
        <fullName evidence="4">Monosaccharide ABC transporter ATP-binding protein (CUT2 family)</fullName>
    </submittedName>
</protein>
<dbReference type="PROSITE" id="PS50893">
    <property type="entry name" value="ABC_TRANSPORTER_2"/>
    <property type="match status" value="1"/>
</dbReference>
<sequence>MASNNADHDRSDGAPLFRMSRISKNFGGLKALVNVDLILNAGEVLALCGDNGAGKSTLIKVATGVYQPNVGKIELDGTEIALSSPAEAKKLGIQCVHQTLALADMLGAPENLFLGAELTKSWFGGLIKVLDNKRMRKESAEALRDILDVELPNPDQPVYYRSGGQKQSIAIARAIYKTNPKLIILDEPTAALGPEETEKTLELTRKLRDQGYGVILISHNLEEVMAYADRVMVLWRGQKIGERTISETSRGEILQMIMGSNETVARANA</sequence>
<organism evidence="4 5">
    <name type="scientific">Roseinatronobacter monicus</name>
    <dbReference type="NCBI Taxonomy" id="393481"/>
    <lineage>
        <taxon>Bacteria</taxon>
        <taxon>Pseudomonadati</taxon>
        <taxon>Pseudomonadota</taxon>
        <taxon>Alphaproteobacteria</taxon>
        <taxon>Rhodobacterales</taxon>
        <taxon>Paracoccaceae</taxon>
        <taxon>Roseinatronobacter</taxon>
    </lineage>
</organism>
<dbReference type="Pfam" id="PF00005">
    <property type="entry name" value="ABC_tran"/>
    <property type="match status" value="1"/>
</dbReference>
<keyword evidence="1" id="KW-0547">Nucleotide-binding</keyword>
<dbReference type="InterPro" id="IPR027417">
    <property type="entry name" value="P-loop_NTPase"/>
</dbReference>
<keyword evidence="5" id="KW-1185">Reference proteome</keyword>
<evidence type="ECO:0000256" key="2">
    <source>
        <dbReference type="ARBA" id="ARBA00022840"/>
    </source>
</evidence>
<name>A0A543K3M4_9RHOB</name>
<proteinExistence type="predicted"/>
<dbReference type="RefSeq" id="WP_211841105.1">
    <property type="nucleotide sequence ID" value="NZ_VFPT01000005.1"/>
</dbReference>
<dbReference type="EMBL" id="VFPT01000005">
    <property type="protein sequence ID" value="TQM89655.1"/>
    <property type="molecule type" value="Genomic_DNA"/>
</dbReference>
<dbReference type="GO" id="GO:0016887">
    <property type="term" value="F:ATP hydrolysis activity"/>
    <property type="evidence" value="ECO:0007669"/>
    <property type="project" value="InterPro"/>
</dbReference>
<evidence type="ECO:0000313" key="4">
    <source>
        <dbReference type="EMBL" id="TQM89655.1"/>
    </source>
</evidence>
<dbReference type="PANTHER" id="PTHR43790:SF8">
    <property type="entry name" value="SUGAR ABC TRANSPORTER ATP-BINDING PROTEIN"/>
    <property type="match status" value="1"/>
</dbReference>
<comment type="caution">
    <text evidence="4">The sequence shown here is derived from an EMBL/GenBank/DDBJ whole genome shotgun (WGS) entry which is preliminary data.</text>
</comment>
<dbReference type="Gene3D" id="3.40.50.300">
    <property type="entry name" value="P-loop containing nucleotide triphosphate hydrolases"/>
    <property type="match status" value="1"/>
</dbReference>
<dbReference type="PANTHER" id="PTHR43790">
    <property type="entry name" value="CARBOHYDRATE TRANSPORT ATP-BINDING PROTEIN MG119-RELATED"/>
    <property type="match status" value="1"/>
</dbReference>
<keyword evidence="2 4" id="KW-0067">ATP-binding</keyword>
<dbReference type="Proteomes" id="UP000320582">
    <property type="component" value="Unassembled WGS sequence"/>
</dbReference>
<evidence type="ECO:0000259" key="3">
    <source>
        <dbReference type="PROSITE" id="PS50893"/>
    </source>
</evidence>
<dbReference type="InterPro" id="IPR050107">
    <property type="entry name" value="ABC_carbohydrate_import_ATPase"/>
</dbReference>
<dbReference type="SUPFAM" id="SSF52540">
    <property type="entry name" value="P-loop containing nucleoside triphosphate hydrolases"/>
    <property type="match status" value="1"/>
</dbReference>
<dbReference type="SMART" id="SM00382">
    <property type="entry name" value="AAA"/>
    <property type="match status" value="1"/>
</dbReference>
<dbReference type="InterPro" id="IPR003593">
    <property type="entry name" value="AAA+_ATPase"/>
</dbReference>
<dbReference type="InterPro" id="IPR003439">
    <property type="entry name" value="ABC_transporter-like_ATP-bd"/>
</dbReference>
<dbReference type="CDD" id="cd03216">
    <property type="entry name" value="ABC_Carb_Monos_I"/>
    <property type="match status" value="1"/>
</dbReference>
<feature type="domain" description="ABC transporter" evidence="3">
    <location>
        <begin position="17"/>
        <end position="261"/>
    </location>
</feature>
<dbReference type="AlphaFoldDB" id="A0A543K3M4"/>
<accession>A0A543K3M4</accession>